<reference evidence="3" key="1">
    <citation type="submission" date="2016-06" db="UniProtKB">
        <authorList>
            <consortium name="WormBaseParasite"/>
        </authorList>
    </citation>
    <scope>IDENTIFICATION</scope>
</reference>
<gene>
    <name evidence="1" type="ORF">SBAD_LOCUS1548</name>
</gene>
<dbReference type="WBParaSite" id="SBAD_0000161901-mRNA-1">
    <property type="protein sequence ID" value="SBAD_0000161901-mRNA-1"/>
    <property type="gene ID" value="SBAD_0000161901"/>
</dbReference>
<keyword evidence="2" id="KW-1185">Reference proteome</keyword>
<evidence type="ECO:0000313" key="2">
    <source>
        <dbReference type="Proteomes" id="UP000270296"/>
    </source>
</evidence>
<dbReference type="AlphaFoldDB" id="A0A183ID54"/>
<dbReference type="EMBL" id="UZAM01006860">
    <property type="protein sequence ID" value="VDO94685.1"/>
    <property type="molecule type" value="Genomic_DNA"/>
</dbReference>
<evidence type="ECO:0000313" key="3">
    <source>
        <dbReference type="WBParaSite" id="SBAD_0000161901-mRNA-1"/>
    </source>
</evidence>
<proteinExistence type="predicted"/>
<name>A0A183ID54_9BILA</name>
<protein>
    <submittedName>
        <fullName evidence="3">Fe2OG dioxygenase domain-containing protein</fullName>
    </submittedName>
</protein>
<accession>A0A183ID54</accession>
<sequence>MKTNGEAVIMDILNSRMAFGCQKRIKFGCRLLTKIADDDRASHQLFFGKPRIFLNDQRHEHPTWSAFRQDLGQLNFRIDRQSLPQNFKLLDSVASVRFLTLQLYLATGSLNFHRSNTYLWLRNIPTPSMSSQDPYAVSVVVVVGYDHSSLHGDEMMRKEK</sequence>
<dbReference type="Proteomes" id="UP000270296">
    <property type="component" value="Unassembled WGS sequence"/>
</dbReference>
<evidence type="ECO:0000313" key="1">
    <source>
        <dbReference type="EMBL" id="VDO94685.1"/>
    </source>
</evidence>
<reference evidence="1 2" key="2">
    <citation type="submission" date="2018-11" db="EMBL/GenBank/DDBJ databases">
        <authorList>
            <consortium name="Pathogen Informatics"/>
        </authorList>
    </citation>
    <scope>NUCLEOTIDE SEQUENCE [LARGE SCALE GENOMIC DNA]</scope>
</reference>
<organism evidence="3">
    <name type="scientific">Soboliphyme baturini</name>
    <dbReference type="NCBI Taxonomy" id="241478"/>
    <lineage>
        <taxon>Eukaryota</taxon>
        <taxon>Metazoa</taxon>
        <taxon>Ecdysozoa</taxon>
        <taxon>Nematoda</taxon>
        <taxon>Enoplea</taxon>
        <taxon>Dorylaimia</taxon>
        <taxon>Dioctophymatida</taxon>
        <taxon>Dioctophymatoidea</taxon>
        <taxon>Soboliphymatidae</taxon>
        <taxon>Soboliphyme</taxon>
    </lineage>
</organism>